<evidence type="ECO:0000256" key="1">
    <source>
        <dbReference type="SAM" id="Phobius"/>
    </source>
</evidence>
<dbReference type="AlphaFoldDB" id="A0A2K9EFU5"/>
<dbReference type="Proteomes" id="UP000233742">
    <property type="component" value="Chromosome"/>
</dbReference>
<dbReference type="Pfam" id="PF05987">
    <property type="entry name" value="DUF898"/>
    <property type="match status" value="1"/>
</dbReference>
<dbReference type="OrthoDB" id="7462354at2"/>
<evidence type="ECO:0000313" key="3">
    <source>
        <dbReference type="Proteomes" id="UP000233742"/>
    </source>
</evidence>
<keyword evidence="3" id="KW-1185">Reference proteome</keyword>
<protein>
    <submittedName>
        <fullName evidence="2">DUF898 domain-containing protein</fullName>
    </submittedName>
</protein>
<keyword evidence="1" id="KW-0812">Transmembrane</keyword>
<keyword evidence="1" id="KW-0472">Membrane</keyword>
<keyword evidence="1" id="KW-1133">Transmembrane helix</keyword>
<feature type="transmembrane region" description="Helical" evidence="1">
    <location>
        <begin position="21"/>
        <end position="39"/>
    </location>
</feature>
<dbReference type="EMBL" id="CP025408">
    <property type="protein sequence ID" value="AUH33840.1"/>
    <property type="molecule type" value="Genomic_DNA"/>
</dbReference>
<feature type="transmembrane region" description="Helical" evidence="1">
    <location>
        <begin position="276"/>
        <end position="298"/>
    </location>
</feature>
<feature type="transmembrane region" description="Helical" evidence="1">
    <location>
        <begin position="183"/>
        <end position="208"/>
    </location>
</feature>
<feature type="transmembrane region" description="Helical" evidence="1">
    <location>
        <begin position="73"/>
        <end position="103"/>
    </location>
</feature>
<gene>
    <name evidence="2" type="ORF">CUV01_10970</name>
</gene>
<proteinExistence type="predicted"/>
<dbReference type="InterPro" id="IPR010295">
    <property type="entry name" value="DUF898"/>
</dbReference>
<organism evidence="2 3">
    <name type="scientific">Paracoccus tegillarcae</name>
    <dbReference type="NCBI Taxonomy" id="1529068"/>
    <lineage>
        <taxon>Bacteria</taxon>
        <taxon>Pseudomonadati</taxon>
        <taxon>Pseudomonadota</taxon>
        <taxon>Alphaproteobacteria</taxon>
        <taxon>Rhodobacterales</taxon>
        <taxon>Paracoccaceae</taxon>
        <taxon>Paracoccus</taxon>
    </lineage>
</organism>
<name>A0A2K9EFU5_9RHOB</name>
<feature type="transmembrane region" description="Helical" evidence="1">
    <location>
        <begin position="229"/>
        <end position="250"/>
    </location>
</feature>
<sequence>MQSRVTHQVRFTGDARTYFGIWIVNLLLSIVTLGIYSAWAKVRTARYFSQNTLIDERRFDYHATGRQILIGRIIVILGIIVLSIPLLNFVAILALLFALPWLLNRSLAFNARMTSFSGLRFGFDGRYGRSFLVFMLYPFLAALTLFLAYPFAVRAKHRYVVGAHRFGTARFGFDGPIGPFYKAMLYAILWSVGIIIVGFFALGGMTLLQDLFLTVQYGVEPPSSMFIRMMLMYVLLIVAILPGAFIYQAYLRNTVYSNMSLEGGHRFVSTVSPMQLMWIALSNAVVTVLTLALMYPWARIRMARYMAASTKMIAAGPLDDFIGREESRVTAIGDAYTDIEGIDLGLAI</sequence>
<accession>A0A2K9EFU5</accession>
<evidence type="ECO:0000313" key="2">
    <source>
        <dbReference type="EMBL" id="AUH33840.1"/>
    </source>
</evidence>
<reference evidence="2 3" key="1">
    <citation type="submission" date="2017-12" db="EMBL/GenBank/DDBJ databases">
        <authorList>
            <person name="Hurst M.R.H."/>
        </authorList>
    </citation>
    <scope>NUCLEOTIDE SEQUENCE [LARGE SCALE GENOMIC DNA]</scope>
    <source>
        <strain evidence="2 3">BM15</strain>
    </source>
</reference>
<dbReference type="KEGG" id="paro:CUV01_10970"/>
<feature type="transmembrane region" description="Helical" evidence="1">
    <location>
        <begin position="130"/>
        <end position="152"/>
    </location>
</feature>
<dbReference type="RefSeq" id="WP_101460506.1">
    <property type="nucleotide sequence ID" value="NZ_CP025408.1"/>
</dbReference>